<evidence type="ECO:0000313" key="1">
    <source>
        <dbReference type="EMBL" id="ABC18507.1"/>
    </source>
</evidence>
<dbReference type="KEGG" id="mta:Moth_0171"/>
<dbReference type="STRING" id="264732.Moth_0171"/>
<dbReference type="HOGENOM" id="CLU_461393_0_0_9"/>
<dbReference type="SUPFAM" id="SSF52467">
    <property type="entry name" value="DHS-like NAD/FAD-binding domain"/>
    <property type="match status" value="1"/>
</dbReference>
<accession>Q2RM32</accession>
<dbReference type="EnsemblBacteria" id="ABC18507">
    <property type="protein sequence ID" value="ABC18507"/>
    <property type="gene ID" value="Moth_0171"/>
</dbReference>
<dbReference type="AlphaFoldDB" id="Q2RM32"/>
<dbReference type="Pfam" id="PF13289">
    <property type="entry name" value="SIR2_2"/>
    <property type="match status" value="1"/>
</dbReference>
<gene>
    <name evidence="1" type="ordered locus">Moth_0171</name>
</gene>
<sequence>MHDKLRRLIDRLFRKMIVPFLGAGVSYNANPDGLTRTPDMIRRLAQELILEAKKSTELAKFLLCICGKQDGTESDLCIDKLCNAGMAVLAEVYIHLHNEVKACNILRVAEFCDLEPTPTHCYIAYIAREGYINEIITTNYDTCMEKAYEKSFNRNFTSRQVRVVTNLSEYRHFIDDSNPKYPLLHIYKINGCAKKFKEDPQNEAANIVLTERQLQNWRENKWAQDMFRDRCRTRSILFSGFGSEEPQIRHTVLQVMDEFINNGQNSGNNVEVWDYENSPFIAEWGEMTFYQFQILSSYLRAHGLTQITINEVQEGAFTKSDKELFDRYLPWNGKNLDMEQFWGVVYLLFIQRLLSEKYFSPGSKFSNYLPISLSIQQLLLQEFRQEILGQGGNEFKLQDLFIWHENASYLQVSALHHRILFPGEELEPYNYCAFRDEPVALCMLYFLWWLCYRAYNYKDKSWLLPCAEGKALVRIFVAEDNKIKIPVYVCGRDGYYNLNQLVMGYEPPYSLGVIFVLNGYGLEPKVFPISNIIDSQLDIIQFYIIPDVYCFRNSCQSLEDILEGIRNLITDPAKIKKEAVHWKKWVEEIYQ</sequence>
<dbReference type="Gene3D" id="3.40.50.1220">
    <property type="entry name" value="TPP-binding domain"/>
    <property type="match status" value="1"/>
</dbReference>
<reference evidence="1" key="1">
    <citation type="submission" date="2005-12" db="EMBL/GenBank/DDBJ databases">
        <title>Complete sequence of Moorella thermoacetica ATCC 39073.</title>
        <authorList>
            <consortium name="US DOE Joint Genome Institute"/>
            <person name="Copeland A."/>
            <person name="Lucas S."/>
            <person name="Lapidus A."/>
            <person name="Barry K."/>
            <person name="Detter J.C."/>
            <person name="Glavina T."/>
            <person name="Hammon N."/>
            <person name="Israni S."/>
            <person name="Pitluck S."/>
            <person name="Chertkov O."/>
            <person name="Saunders E.H."/>
            <person name="Brettin T."/>
            <person name="Bruce D."/>
            <person name="Han C."/>
            <person name="Tapia R."/>
            <person name="Gilna P."/>
            <person name="Schmutz J."/>
            <person name="Larimer F."/>
            <person name="Land M."/>
            <person name="Kyrpides N."/>
            <person name="Anderson I."/>
            <person name="Richardson P."/>
            <person name="Ragsdale S."/>
        </authorList>
    </citation>
    <scope>NUCLEOTIDE SEQUENCE</scope>
    <source>
        <strain evidence="1">ATCC 39073</strain>
    </source>
</reference>
<name>Q2RM32_MOOTA</name>
<protein>
    <submittedName>
        <fullName evidence="1">Uncharacterized protein</fullName>
    </submittedName>
</protein>
<proteinExistence type="predicted"/>
<organism evidence="1">
    <name type="scientific">Moorella thermoacetica (strain ATCC 39073 / JCM 9320)</name>
    <dbReference type="NCBI Taxonomy" id="264732"/>
    <lineage>
        <taxon>Bacteria</taxon>
        <taxon>Bacillati</taxon>
        <taxon>Bacillota</taxon>
        <taxon>Clostridia</taxon>
        <taxon>Neomoorellales</taxon>
        <taxon>Neomoorellaceae</taxon>
        <taxon>Neomoorella</taxon>
    </lineage>
</organism>
<dbReference type="eggNOG" id="ENOG5030P3K">
    <property type="taxonomic scope" value="Bacteria"/>
</dbReference>
<dbReference type="EMBL" id="CP000232">
    <property type="protein sequence ID" value="ABC18507.1"/>
    <property type="molecule type" value="Genomic_DNA"/>
</dbReference>
<dbReference type="OrthoDB" id="2077946at2"/>
<dbReference type="InterPro" id="IPR029035">
    <property type="entry name" value="DHS-like_NAD/FAD-binding_dom"/>
</dbReference>
<dbReference type="PATRIC" id="fig|264732.11.peg.183"/>